<keyword evidence="4 9" id="KW-0679">Respiratory chain</keyword>
<name>A0ABD2QNY8_9PLAT</name>
<feature type="compositionally biased region" description="Basic and acidic residues" evidence="10">
    <location>
        <begin position="151"/>
        <end position="166"/>
    </location>
</feature>
<comment type="function">
    <text evidence="1 9">Accessory subunit of the mitochondrial membrane respiratory chain NADH dehydrogenase (Complex I), that is believed not to be involved in catalysis. Complex I functions in the transfer of electrons from NADH to the respiratory chain. The immediate electron acceptor for the enzyme is believed to be ubiquinone.</text>
</comment>
<dbReference type="PANTHER" id="PTHR13344:SF0">
    <property type="entry name" value="NADH DEHYDROGENASE [UBIQUINONE] 1 ALPHA SUBCOMPLEX SUBUNIT 8"/>
    <property type="match status" value="1"/>
</dbReference>
<dbReference type="PANTHER" id="PTHR13344">
    <property type="entry name" value="NADH-UBIQUINONE OXIDOREDUCTASE"/>
    <property type="match status" value="1"/>
</dbReference>
<sequence length="179" mass="20798">MYPEGVELPSLSALEVPELKLSATPLLASAIHLGKYCDNQCKEFMLCNYETHDPRTCLDLGKQVTSCAFDFFRKVKAHCPTEFENYYKCLHKHGGPQYSLWKCRKIQLPFDDCIAKNLSQQRPELDFFNRVRLIETNRPKWVPNPAPMPERIPDLPDDVRRPREPKQTTGHSRYADVFI</sequence>
<keyword evidence="9" id="KW-0999">Mitochondrion inner membrane</keyword>
<comment type="similarity">
    <text evidence="2 9">Belongs to the complex I NDUFA8 subunit family.</text>
</comment>
<evidence type="ECO:0000256" key="7">
    <source>
        <dbReference type="ARBA" id="ARBA00023128"/>
    </source>
</evidence>
<evidence type="ECO:0000256" key="8">
    <source>
        <dbReference type="ARBA" id="ARBA00023157"/>
    </source>
</evidence>
<dbReference type="Proteomes" id="UP001626550">
    <property type="component" value="Unassembled WGS sequence"/>
</dbReference>
<keyword evidence="3 9" id="KW-0813">Transport</keyword>
<evidence type="ECO:0000256" key="3">
    <source>
        <dbReference type="ARBA" id="ARBA00022448"/>
    </source>
</evidence>
<dbReference type="InterPro" id="IPR016680">
    <property type="entry name" value="NDUFA8"/>
</dbReference>
<accession>A0ABD2QNY8</accession>
<evidence type="ECO:0000313" key="12">
    <source>
        <dbReference type="Proteomes" id="UP001626550"/>
    </source>
</evidence>
<keyword evidence="7 9" id="KW-0496">Mitochondrion</keyword>
<evidence type="ECO:0000256" key="1">
    <source>
        <dbReference type="ARBA" id="ARBA00003195"/>
    </source>
</evidence>
<feature type="region of interest" description="Disordered" evidence="10">
    <location>
        <begin position="142"/>
        <end position="172"/>
    </location>
</feature>
<evidence type="ECO:0000313" key="11">
    <source>
        <dbReference type="EMBL" id="KAL3321148.1"/>
    </source>
</evidence>
<evidence type="ECO:0000256" key="5">
    <source>
        <dbReference type="ARBA" id="ARBA00022737"/>
    </source>
</evidence>
<comment type="subcellular location">
    <subcellularLocation>
        <location evidence="9">Mitochondrion inner membrane</location>
    </subcellularLocation>
</comment>
<keyword evidence="8" id="KW-1015">Disulfide bond</keyword>
<evidence type="ECO:0000256" key="6">
    <source>
        <dbReference type="ARBA" id="ARBA00022982"/>
    </source>
</evidence>
<keyword evidence="9" id="KW-0472">Membrane</keyword>
<protein>
    <recommendedName>
        <fullName evidence="9">NADH dehydrogenase [ubiquinone] 1 alpha subcomplex subunit 8</fullName>
    </recommendedName>
</protein>
<gene>
    <name evidence="11" type="primary">NDUFA8</name>
    <name evidence="11" type="ORF">Ciccas_000181</name>
</gene>
<dbReference type="GO" id="GO:0005743">
    <property type="term" value="C:mitochondrial inner membrane"/>
    <property type="evidence" value="ECO:0007669"/>
    <property type="project" value="UniProtKB-SubCell"/>
</dbReference>
<dbReference type="PIRSF" id="PIRSF017016">
    <property type="entry name" value="NDUA8"/>
    <property type="match status" value="1"/>
</dbReference>
<organism evidence="11 12">
    <name type="scientific">Cichlidogyrus casuarinus</name>
    <dbReference type="NCBI Taxonomy" id="1844966"/>
    <lineage>
        <taxon>Eukaryota</taxon>
        <taxon>Metazoa</taxon>
        <taxon>Spiralia</taxon>
        <taxon>Lophotrochozoa</taxon>
        <taxon>Platyhelminthes</taxon>
        <taxon>Monogenea</taxon>
        <taxon>Monopisthocotylea</taxon>
        <taxon>Dactylogyridea</taxon>
        <taxon>Ancyrocephalidae</taxon>
        <taxon>Cichlidogyrus</taxon>
    </lineage>
</organism>
<evidence type="ECO:0000256" key="4">
    <source>
        <dbReference type="ARBA" id="ARBA00022660"/>
    </source>
</evidence>
<keyword evidence="12" id="KW-1185">Reference proteome</keyword>
<evidence type="ECO:0000256" key="2">
    <source>
        <dbReference type="ARBA" id="ARBA00010705"/>
    </source>
</evidence>
<evidence type="ECO:0000256" key="10">
    <source>
        <dbReference type="SAM" id="MobiDB-lite"/>
    </source>
</evidence>
<keyword evidence="6 9" id="KW-0249">Electron transport</keyword>
<dbReference type="AlphaFoldDB" id="A0ABD2QNY8"/>
<keyword evidence="5" id="KW-0677">Repeat</keyword>
<comment type="caution">
    <text evidence="11">The sequence shown here is derived from an EMBL/GenBank/DDBJ whole genome shotgun (WGS) entry which is preliminary data.</text>
</comment>
<proteinExistence type="inferred from homology"/>
<evidence type="ECO:0000256" key="9">
    <source>
        <dbReference type="PIRNR" id="PIRNR017016"/>
    </source>
</evidence>
<reference evidence="11 12" key="1">
    <citation type="submission" date="2024-11" db="EMBL/GenBank/DDBJ databases">
        <title>Adaptive evolution of stress response genes in parasites aligns with host niche diversity.</title>
        <authorList>
            <person name="Hahn C."/>
            <person name="Resl P."/>
        </authorList>
    </citation>
    <scope>NUCLEOTIDE SEQUENCE [LARGE SCALE GENOMIC DNA]</scope>
    <source>
        <strain evidence="11">EGGRZ-B1_66</strain>
        <tissue evidence="11">Body</tissue>
    </source>
</reference>
<dbReference type="EMBL" id="JBJKFK010000009">
    <property type="protein sequence ID" value="KAL3321148.1"/>
    <property type="molecule type" value="Genomic_DNA"/>
</dbReference>